<evidence type="ECO:0000313" key="2">
    <source>
        <dbReference type="Proteomes" id="UP000027222"/>
    </source>
</evidence>
<dbReference type="AlphaFoldDB" id="A0A067TB74"/>
<dbReference type="EMBL" id="KL142377">
    <property type="protein sequence ID" value="KDR77149.1"/>
    <property type="molecule type" value="Genomic_DNA"/>
</dbReference>
<dbReference type="OrthoDB" id="2899474at2759"/>
<evidence type="ECO:0000313" key="1">
    <source>
        <dbReference type="EMBL" id="KDR77149.1"/>
    </source>
</evidence>
<dbReference type="Proteomes" id="UP000027222">
    <property type="component" value="Unassembled WGS sequence"/>
</dbReference>
<dbReference type="HOGENOM" id="CLU_145547_0_0_1"/>
<name>A0A067TB74_GALM3</name>
<gene>
    <name evidence="1" type="ORF">GALMADRAFT_246377</name>
</gene>
<accession>A0A067TB74</accession>
<sequence>MFIADDADLLKIATSKPTMTILKDDDGNIEEVPIPESFKNSDVVPEGYAIDHIFDPSVLLHSLSSQNITTVDQLSDDMLKEFKGIMNNPENVMLIPRSIYEEIETENRRRITGYG</sequence>
<keyword evidence="2" id="KW-1185">Reference proteome</keyword>
<reference evidence="2" key="1">
    <citation type="journal article" date="2014" name="Proc. Natl. Acad. Sci. U.S.A.">
        <title>Extensive sampling of basidiomycete genomes demonstrates inadequacy of the white-rot/brown-rot paradigm for wood decay fungi.</title>
        <authorList>
            <person name="Riley R."/>
            <person name="Salamov A.A."/>
            <person name="Brown D.W."/>
            <person name="Nagy L.G."/>
            <person name="Floudas D."/>
            <person name="Held B.W."/>
            <person name="Levasseur A."/>
            <person name="Lombard V."/>
            <person name="Morin E."/>
            <person name="Otillar R."/>
            <person name="Lindquist E.A."/>
            <person name="Sun H."/>
            <person name="LaButti K.M."/>
            <person name="Schmutz J."/>
            <person name="Jabbour D."/>
            <person name="Luo H."/>
            <person name="Baker S.E."/>
            <person name="Pisabarro A.G."/>
            <person name="Walton J.D."/>
            <person name="Blanchette R.A."/>
            <person name="Henrissat B."/>
            <person name="Martin F."/>
            <person name="Cullen D."/>
            <person name="Hibbett D.S."/>
            <person name="Grigoriev I.V."/>
        </authorList>
    </citation>
    <scope>NUCLEOTIDE SEQUENCE [LARGE SCALE GENOMIC DNA]</scope>
    <source>
        <strain evidence="2">CBS 339.88</strain>
    </source>
</reference>
<organism evidence="1 2">
    <name type="scientific">Galerina marginata (strain CBS 339.88)</name>
    <dbReference type="NCBI Taxonomy" id="685588"/>
    <lineage>
        <taxon>Eukaryota</taxon>
        <taxon>Fungi</taxon>
        <taxon>Dikarya</taxon>
        <taxon>Basidiomycota</taxon>
        <taxon>Agaricomycotina</taxon>
        <taxon>Agaricomycetes</taxon>
        <taxon>Agaricomycetidae</taxon>
        <taxon>Agaricales</taxon>
        <taxon>Agaricineae</taxon>
        <taxon>Strophariaceae</taxon>
        <taxon>Galerina</taxon>
    </lineage>
</organism>
<proteinExistence type="predicted"/>
<protein>
    <submittedName>
        <fullName evidence="1">Uncharacterized protein</fullName>
    </submittedName>
</protein>